<feature type="transmembrane region" description="Helical" evidence="6">
    <location>
        <begin position="455"/>
        <end position="473"/>
    </location>
</feature>
<feature type="transmembrane region" description="Helical" evidence="6">
    <location>
        <begin position="95"/>
        <end position="118"/>
    </location>
</feature>
<evidence type="ECO:0000313" key="8">
    <source>
        <dbReference type="Proteomes" id="UP001448858"/>
    </source>
</evidence>
<proteinExistence type="predicted"/>
<feature type="transmembrane region" description="Helical" evidence="6">
    <location>
        <begin position="268"/>
        <end position="289"/>
    </location>
</feature>
<dbReference type="PANTHER" id="PTHR30250">
    <property type="entry name" value="PST FAMILY PREDICTED COLANIC ACID TRANSPORTER"/>
    <property type="match status" value="1"/>
</dbReference>
<dbReference type="EMBL" id="CP151657">
    <property type="protein sequence ID" value="WZP14653.1"/>
    <property type="molecule type" value="Genomic_DNA"/>
</dbReference>
<dbReference type="PANTHER" id="PTHR30250:SF11">
    <property type="entry name" value="O-ANTIGEN TRANSPORTER-RELATED"/>
    <property type="match status" value="1"/>
</dbReference>
<feature type="transmembrane region" description="Helical" evidence="6">
    <location>
        <begin position="479"/>
        <end position="502"/>
    </location>
</feature>
<feature type="transmembrane region" description="Helical" evidence="6">
    <location>
        <begin position="178"/>
        <end position="211"/>
    </location>
</feature>
<accession>A0ABZ2ZR68</accession>
<feature type="transmembrane region" description="Helical" evidence="6">
    <location>
        <begin position="55"/>
        <end position="74"/>
    </location>
</feature>
<evidence type="ECO:0000256" key="3">
    <source>
        <dbReference type="ARBA" id="ARBA00022692"/>
    </source>
</evidence>
<keyword evidence="2" id="KW-1003">Cell membrane</keyword>
<name>A0ABZ2ZR68_9MICC</name>
<dbReference type="InterPro" id="IPR050833">
    <property type="entry name" value="Poly_Biosynth_Transport"/>
</dbReference>
<evidence type="ECO:0000313" key="7">
    <source>
        <dbReference type="EMBL" id="WZP14653.1"/>
    </source>
</evidence>
<feature type="transmembrane region" description="Helical" evidence="6">
    <location>
        <begin position="138"/>
        <end position="157"/>
    </location>
</feature>
<comment type="subcellular location">
    <subcellularLocation>
        <location evidence="1">Cell membrane</location>
        <topology evidence="1">Multi-pass membrane protein</topology>
    </subcellularLocation>
</comment>
<keyword evidence="3 6" id="KW-0812">Transmembrane</keyword>
<sequence>MSVPVQAGLSPAGTHGTLARTGTLSFLLVMAGSVLAFGTTLMVGNLLGADGTGTFFQITACFAILTTVCTLGADTGLVRFLSASRARGRWDDGPALLRAALIPVIVVSVCVGVALWIIAPDLSERWLPGSDAAAGIRVAAPFVLFSTVLAVLFGALRGSRRVVRFAVLQNLVLPVLRLGALGAAVLAGAAVHLLAAAWVLPLLIVVVLASLSLRQSLVPQRASAKTEALNGTGTGSPAGPDSPPSRRSFWSFSSARGVSAGIEVLLEWVGVLAVAILLGPAAAGVFGVINRCIRLGTMLDHTARIVSGPSLSESLAVGDTGAAGKLFNSITRLLILGAWPLYLVFILFGEPVLRFFGPDFENGAPVFAVSAAAMLIVVTAGGVQSVLLMSGRSRWQLLNKAAALVTAVGLNILLLPVLGLTGAAVAWAAAALVDVGLATFQVRKFLGIGTRMREICLPASLALAVFGIGGLIVRQTAGSTFTALLIMLIGGGAVYAGLLVLLRQPLGLSALLTKPRVPRAP</sequence>
<evidence type="ECO:0000256" key="6">
    <source>
        <dbReference type="SAM" id="Phobius"/>
    </source>
</evidence>
<organism evidence="7 8">
    <name type="scientific">Arthrobacter citreus</name>
    <dbReference type="NCBI Taxonomy" id="1670"/>
    <lineage>
        <taxon>Bacteria</taxon>
        <taxon>Bacillati</taxon>
        <taxon>Actinomycetota</taxon>
        <taxon>Actinomycetes</taxon>
        <taxon>Micrococcales</taxon>
        <taxon>Micrococcaceae</taxon>
        <taxon>Arthrobacter</taxon>
    </lineage>
</organism>
<evidence type="ECO:0000256" key="5">
    <source>
        <dbReference type="ARBA" id="ARBA00023136"/>
    </source>
</evidence>
<dbReference type="Proteomes" id="UP001448858">
    <property type="component" value="Chromosome"/>
</dbReference>
<feature type="transmembrane region" description="Helical" evidence="6">
    <location>
        <begin position="333"/>
        <end position="353"/>
    </location>
</feature>
<evidence type="ECO:0000256" key="2">
    <source>
        <dbReference type="ARBA" id="ARBA00022475"/>
    </source>
</evidence>
<keyword evidence="8" id="KW-1185">Reference proteome</keyword>
<evidence type="ECO:0000256" key="1">
    <source>
        <dbReference type="ARBA" id="ARBA00004651"/>
    </source>
</evidence>
<feature type="transmembrane region" description="Helical" evidence="6">
    <location>
        <begin position="365"/>
        <end position="389"/>
    </location>
</feature>
<evidence type="ECO:0000256" key="4">
    <source>
        <dbReference type="ARBA" id="ARBA00022989"/>
    </source>
</evidence>
<keyword evidence="5 6" id="KW-0472">Membrane</keyword>
<gene>
    <name evidence="7" type="ORF">AAE021_10615</name>
</gene>
<protein>
    <submittedName>
        <fullName evidence="7">Lipopolysaccharide biosynthesis protein</fullName>
    </submittedName>
</protein>
<keyword evidence="4 6" id="KW-1133">Transmembrane helix</keyword>
<feature type="transmembrane region" description="Helical" evidence="6">
    <location>
        <begin position="24"/>
        <end position="43"/>
    </location>
</feature>
<dbReference type="RefSeq" id="WP_342022305.1">
    <property type="nucleotide sequence ID" value="NZ_CP151657.1"/>
</dbReference>
<reference evidence="7 8" key="1">
    <citation type="submission" date="2024-04" db="EMBL/GenBank/DDBJ databases">
        <title>Arthrobacter sp. from Plains bison fecal sample.</title>
        <authorList>
            <person name="Ruzzini A."/>
        </authorList>
    </citation>
    <scope>NUCLEOTIDE SEQUENCE [LARGE SCALE GENOMIC DNA]</scope>
    <source>
        <strain evidence="7 8">EINP1</strain>
    </source>
</reference>